<dbReference type="EMBL" id="LQYT01000002">
    <property type="protein sequence ID" value="KYD23121.1"/>
    <property type="molecule type" value="Genomic_DNA"/>
</dbReference>
<organism evidence="2 3">
    <name type="scientific">Caldibacillus debilis</name>
    <dbReference type="NCBI Taxonomy" id="301148"/>
    <lineage>
        <taxon>Bacteria</taxon>
        <taxon>Bacillati</taxon>
        <taxon>Bacillota</taxon>
        <taxon>Bacilli</taxon>
        <taxon>Bacillales</taxon>
        <taxon>Bacillaceae</taxon>
        <taxon>Caldibacillus</taxon>
    </lineage>
</organism>
<sequence length="145" mass="16333">MYFSQKSVAKGKKPLLISIFFCGKEVRGNGRSCKKNRKRKRKESAENREFETAKRTETGAAIATKHPFLPEGGGNETHHRKNFLHSNKEQDARLPSSQDNPAKPAGTVRAPQGFSSAGHLFTPAGFGQRSPRRRRKIFLRTRIDI</sequence>
<reference evidence="2 3" key="1">
    <citation type="submission" date="2016-01" db="EMBL/GenBank/DDBJ databases">
        <title>Draft Genome Sequences of Seven Thermophilic Sporeformers Isolated from Foods.</title>
        <authorList>
            <person name="Berendsen E.M."/>
            <person name="Wells-Bennik M.H."/>
            <person name="Krawcyk A.O."/>
            <person name="De Jong A."/>
            <person name="Holsappel S."/>
            <person name="Eijlander R.T."/>
            <person name="Kuipers O.P."/>
        </authorList>
    </citation>
    <scope>NUCLEOTIDE SEQUENCE [LARGE SCALE GENOMIC DNA]</scope>
    <source>
        <strain evidence="2 3">B4135</strain>
    </source>
</reference>
<gene>
    <name evidence="2" type="ORF">B4135_0650</name>
</gene>
<feature type="compositionally biased region" description="Basic residues" evidence="1">
    <location>
        <begin position="32"/>
        <end position="42"/>
    </location>
</feature>
<feature type="region of interest" description="Disordered" evidence="1">
    <location>
        <begin position="29"/>
        <end position="133"/>
    </location>
</feature>
<name>A0A150MF58_9BACI</name>
<accession>A0A150MF58</accession>
<feature type="compositionally biased region" description="Basic and acidic residues" evidence="1">
    <location>
        <begin position="43"/>
        <end position="57"/>
    </location>
</feature>
<evidence type="ECO:0000256" key="1">
    <source>
        <dbReference type="SAM" id="MobiDB-lite"/>
    </source>
</evidence>
<protein>
    <submittedName>
        <fullName evidence="2">Uncharacterized protein</fullName>
    </submittedName>
</protein>
<comment type="caution">
    <text evidence="2">The sequence shown here is derived from an EMBL/GenBank/DDBJ whole genome shotgun (WGS) entry which is preliminary data.</text>
</comment>
<evidence type="ECO:0000313" key="3">
    <source>
        <dbReference type="Proteomes" id="UP000075683"/>
    </source>
</evidence>
<dbReference type="Proteomes" id="UP000075683">
    <property type="component" value="Unassembled WGS sequence"/>
</dbReference>
<proteinExistence type="predicted"/>
<dbReference type="AlphaFoldDB" id="A0A150MF58"/>
<evidence type="ECO:0000313" key="2">
    <source>
        <dbReference type="EMBL" id="KYD23121.1"/>
    </source>
</evidence>